<organism evidence="2 3">
    <name type="scientific">Boletus edulis BED1</name>
    <dbReference type="NCBI Taxonomy" id="1328754"/>
    <lineage>
        <taxon>Eukaryota</taxon>
        <taxon>Fungi</taxon>
        <taxon>Dikarya</taxon>
        <taxon>Basidiomycota</taxon>
        <taxon>Agaricomycotina</taxon>
        <taxon>Agaricomycetes</taxon>
        <taxon>Agaricomycetidae</taxon>
        <taxon>Boletales</taxon>
        <taxon>Boletineae</taxon>
        <taxon>Boletaceae</taxon>
        <taxon>Boletoideae</taxon>
        <taxon>Boletus</taxon>
    </lineage>
</organism>
<feature type="region of interest" description="Disordered" evidence="1">
    <location>
        <begin position="189"/>
        <end position="225"/>
    </location>
</feature>
<protein>
    <submittedName>
        <fullName evidence="2">Uncharacterized protein</fullName>
    </submittedName>
</protein>
<evidence type="ECO:0000313" key="2">
    <source>
        <dbReference type="EMBL" id="KAF8420953.1"/>
    </source>
</evidence>
<keyword evidence="3" id="KW-1185">Reference proteome</keyword>
<comment type="caution">
    <text evidence="2">The sequence shown here is derived from an EMBL/GenBank/DDBJ whole genome shotgun (WGS) entry which is preliminary data.</text>
</comment>
<sequence>MSKSSVPPGDAAGGPPRRTARVSNCQHPGLLLKSQATRRTPAQKLADDKKAADARTAKADATQQGVERIADIENMMEASQVAASVPVKPVRPRPKVIKKAAVNDGAKEVDNSEVVITGTKPKKALSKSSLRDAIEGARKERLSATASKDGSTRATLFFMNAAWSIWDPSSTSKAAMVGQVKDWLTVMNRANSPRPQPGPNKSRDSSHSSLSIPPPSTTVSSKSSISTRATTLVNSFDDPLTTLDFPHPDACAGGFGCADGVHDEDEKTAFVLAGLANKSRPMTNLVEVTPTEEAPPPPSQWCLKKRKCNDEYVPSSVFEEQQEEEDENMDAEIVYEEESQLPPWAEDAGELPEIPAEMVGVSRKTDASSVTITKHTSKKIKLESSEPQVGAPSPLTEPTVTSQVSSIAGDGSNSTGGNGNGPQRFNNTSLPSSFSKDGKWRKVVITTLCLWAAGQADIWNISKAQIAKVLKEIMSIVYPEIADVGSHVSASSAPVAAYQRLCEWCHGVGSAAIALFTSFFAGKADDEIEQTAQQLLDKLAFLYKDFDHTQKDKAFRSVFITRLLATTHLHNIKGHVDVPALDTDALATSGAKGIIGLCGAALERALRLIHRGEIEVNLASASSLKGKLAIRTPVRLNKASGKESTAACSFSEQNWGTVTRKLTTAVGRRTPEQIADIIELSGVAWLDEADSEAVDDSMDEYSMILLQLEATVPIITIRCESLAIYPSPPVIYFPFYFRCMLSHCRTSTLTATGLWYYFP</sequence>
<feature type="compositionally biased region" description="Low complexity" evidence="1">
    <location>
        <begin position="207"/>
        <end position="225"/>
    </location>
</feature>
<dbReference type="EMBL" id="WHUW01000148">
    <property type="protein sequence ID" value="KAF8420953.1"/>
    <property type="molecule type" value="Genomic_DNA"/>
</dbReference>
<reference evidence="2" key="1">
    <citation type="submission" date="2019-10" db="EMBL/GenBank/DDBJ databases">
        <authorList>
            <consortium name="DOE Joint Genome Institute"/>
            <person name="Kuo A."/>
            <person name="Miyauchi S."/>
            <person name="Kiss E."/>
            <person name="Drula E."/>
            <person name="Kohler A."/>
            <person name="Sanchez-Garcia M."/>
            <person name="Andreopoulos B."/>
            <person name="Barry K.W."/>
            <person name="Bonito G."/>
            <person name="Buee M."/>
            <person name="Carver A."/>
            <person name="Chen C."/>
            <person name="Cichocki N."/>
            <person name="Clum A."/>
            <person name="Culley D."/>
            <person name="Crous P.W."/>
            <person name="Fauchery L."/>
            <person name="Girlanda M."/>
            <person name="Hayes R."/>
            <person name="Keri Z."/>
            <person name="LaButti K."/>
            <person name="Lipzen A."/>
            <person name="Lombard V."/>
            <person name="Magnuson J."/>
            <person name="Maillard F."/>
            <person name="Morin E."/>
            <person name="Murat C."/>
            <person name="Nolan M."/>
            <person name="Ohm R."/>
            <person name="Pangilinan J."/>
            <person name="Pereira M."/>
            <person name="Perotto S."/>
            <person name="Peter M."/>
            <person name="Riley R."/>
            <person name="Sitrit Y."/>
            <person name="Stielow B."/>
            <person name="Szollosi G."/>
            <person name="Zifcakova L."/>
            <person name="Stursova M."/>
            <person name="Spatafora J.W."/>
            <person name="Tedersoo L."/>
            <person name="Vaario L.-M."/>
            <person name="Yamada A."/>
            <person name="Yan M."/>
            <person name="Wang P."/>
            <person name="Xu J."/>
            <person name="Bruns T."/>
            <person name="Baldrian P."/>
            <person name="Vilgalys R."/>
            <person name="Henrissat B."/>
            <person name="Grigoriev I.V."/>
            <person name="Hibbett D."/>
            <person name="Nagy L.G."/>
            <person name="Martin F.M."/>
        </authorList>
    </citation>
    <scope>NUCLEOTIDE SEQUENCE</scope>
    <source>
        <strain evidence="2">BED1</strain>
    </source>
</reference>
<feature type="region of interest" description="Disordered" evidence="1">
    <location>
        <begin position="360"/>
        <end position="435"/>
    </location>
</feature>
<accession>A0AAD4BDX4</accession>
<evidence type="ECO:0000313" key="3">
    <source>
        <dbReference type="Proteomes" id="UP001194468"/>
    </source>
</evidence>
<reference evidence="2" key="2">
    <citation type="journal article" date="2020" name="Nat. Commun.">
        <title>Large-scale genome sequencing of mycorrhizal fungi provides insights into the early evolution of symbiotic traits.</title>
        <authorList>
            <person name="Miyauchi S."/>
            <person name="Kiss E."/>
            <person name="Kuo A."/>
            <person name="Drula E."/>
            <person name="Kohler A."/>
            <person name="Sanchez-Garcia M."/>
            <person name="Morin E."/>
            <person name="Andreopoulos B."/>
            <person name="Barry K.W."/>
            <person name="Bonito G."/>
            <person name="Buee M."/>
            <person name="Carver A."/>
            <person name="Chen C."/>
            <person name="Cichocki N."/>
            <person name="Clum A."/>
            <person name="Culley D."/>
            <person name="Crous P.W."/>
            <person name="Fauchery L."/>
            <person name="Girlanda M."/>
            <person name="Hayes R.D."/>
            <person name="Keri Z."/>
            <person name="LaButti K."/>
            <person name="Lipzen A."/>
            <person name="Lombard V."/>
            <person name="Magnuson J."/>
            <person name="Maillard F."/>
            <person name="Murat C."/>
            <person name="Nolan M."/>
            <person name="Ohm R.A."/>
            <person name="Pangilinan J."/>
            <person name="Pereira M.F."/>
            <person name="Perotto S."/>
            <person name="Peter M."/>
            <person name="Pfister S."/>
            <person name="Riley R."/>
            <person name="Sitrit Y."/>
            <person name="Stielow J.B."/>
            <person name="Szollosi G."/>
            <person name="Zifcakova L."/>
            <person name="Stursova M."/>
            <person name="Spatafora J.W."/>
            <person name="Tedersoo L."/>
            <person name="Vaario L.M."/>
            <person name="Yamada A."/>
            <person name="Yan M."/>
            <person name="Wang P."/>
            <person name="Xu J."/>
            <person name="Bruns T."/>
            <person name="Baldrian P."/>
            <person name="Vilgalys R."/>
            <person name="Dunand C."/>
            <person name="Henrissat B."/>
            <person name="Grigoriev I.V."/>
            <person name="Hibbett D."/>
            <person name="Nagy L.G."/>
            <person name="Martin F.M."/>
        </authorList>
    </citation>
    <scope>NUCLEOTIDE SEQUENCE</scope>
    <source>
        <strain evidence="2">BED1</strain>
    </source>
</reference>
<feature type="region of interest" description="Disordered" evidence="1">
    <location>
        <begin position="1"/>
        <end position="63"/>
    </location>
</feature>
<proteinExistence type="predicted"/>
<name>A0AAD4BDX4_BOLED</name>
<feature type="compositionally biased region" description="Low complexity" evidence="1">
    <location>
        <begin position="7"/>
        <end position="17"/>
    </location>
</feature>
<dbReference type="AlphaFoldDB" id="A0AAD4BDX4"/>
<feature type="compositionally biased region" description="Polar residues" evidence="1">
    <location>
        <begin position="423"/>
        <end position="435"/>
    </location>
</feature>
<feature type="compositionally biased region" description="Basic and acidic residues" evidence="1">
    <location>
        <begin position="45"/>
        <end position="58"/>
    </location>
</feature>
<gene>
    <name evidence="2" type="ORF">L210DRAFT_3654650</name>
</gene>
<evidence type="ECO:0000256" key="1">
    <source>
        <dbReference type="SAM" id="MobiDB-lite"/>
    </source>
</evidence>
<dbReference type="Proteomes" id="UP001194468">
    <property type="component" value="Unassembled WGS sequence"/>
</dbReference>
<feature type="compositionally biased region" description="Polar residues" evidence="1">
    <location>
        <begin position="396"/>
        <end position="406"/>
    </location>
</feature>